<evidence type="ECO:0000313" key="1">
    <source>
        <dbReference type="EnsemblMetazoa" id="OVOC6314.1"/>
    </source>
</evidence>
<dbReference type="EnsemblMetazoa" id="OVOC6314.1">
    <property type="protein sequence ID" value="OVOC6314.1"/>
    <property type="gene ID" value="WBGene00243123"/>
</dbReference>
<keyword evidence="2" id="KW-1185">Reference proteome</keyword>
<sequence length="118" mass="13951">MENLQSFFGPFVLLCKEFIPSVACHLSPAVLSMIAHHLGVNSYGIMIEEGLYERKVNFCVDEQVQYYFRNDKQEYFFRNDEQVSILLPEQYTKIILMITYHLPFTVLDFAKDKNDNIW</sequence>
<protein>
    <submittedName>
        <fullName evidence="1">Uncharacterized protein</fullName>
    </submittedName>
</protein>
<proteinExistence type="predicted"/>
<reference evidence="1" key="2">
    <citation type="submission" date="2022-06" db="UniProtKB">
        <authorList>
            <consortium name="EnsemblMetazoa"/>
        </authorList>
    </citation>
    <scope>IDENTIFICATION</scope>
</reference>
<organism evidence="1 2">
    <name type="scientific">Onchocerca volvulus</name>
    <dbReference type="NCBI Taxonomy" id="6282"/>
    <lineage>
        <taxon>Eukaryota</taxon>
        <taxon>Metazoa</taxon>
        <taxon>Ecdysozoa</taxon>
        <taxon>Nematoda</taxon>
        <taxon>Chromadorea</taxon>
        <taxon>Rhabditida</taxon>
        <taxon>Spirurina</taxon>
        <taxon>Spiruromorpha</taxon>
        <taxon>Filarioidea</taxon>
        <taxon>Onchocercidae</taxon>
        <taxon>Onchocerca</taxon>
    </lineage>
</organism>
<name>A0A8R1Y488_ONCVO</name>
<dbReference type="AlphaFoldDB" id="A0A8R1Y488"/>
<evidence type="ECO:0000313" key="2">
    <source>
        <dbReference type="Proteomes" id="UP000024404"/>
    </source>
</evidence>
<dbReference type="EMBL" id="CMVM020000170">
    <property type="status" value="NOT_ANNOTATED_CDS"/>
    <property type="molecule type" value="Genomic_DNA"/>
</dbReference>
<reference evidence="2" key="1">
    <citation type="submission" date="2013-10" db="EMBL/GenBank/DDBJ databases">
        <title>Genome sequencing of Onchocerca volvulus.</title>
        <authorList>
            <person name="Cotton J."/>
            <person name="Tsai J."/>
            <person name="Stanley E."/>
            <person name="Tracey A."/>
            <person name="Holroyd N."/>
            <person name="Lustigman S."/>
            <person name="Berriman M."/>
        </authorList>
    </citation>
    <scope>NUCLEOTIDE SEQUENCE</scope>
</reference>
<accession>A0A8R1Y488</accession>
<dbReference type="Proteomes" id="UP000024404">
    <property type="component" value="Unassembled WGS sequence"/>
</dbReference>